<reference evidence="2 3" key="1">
    <citation type="journal article" date="2012" name="Genet. Mol. Biol.">
        <title>Analysis of 16S rRNA and mxaF genes revealing insights into Methylobacterium niche-specific plant association.</title>
        <authorList>
            <person name="Dourado M.N."/>
            <person name="Andreote F.D."/>
            <person name="Dini-Andreote F."/>
            <person name="Conti R."/>
            <person name="Araujo J.M."/>
            <person name="Araujo W.L."/>
        </authorList>
    </citation>
    <scope>NUCLEOTIDE SEQUENCE [LARGE SCALE GENOMIC DNA]</scope>
    <source>
        <strain evidence="2 3">SR1.6/6</strain>
    </source>
</reference>
<proteinExistence type="predicted"/>
<feature type="domain" description="Resolvase HTH" evidence="1">
    <location>
        <begin position="2"/>
        <end position="28"/>
    </location>
</feature>
<dbReference type="AlphaFoldDB" id="A0A6B9FRJ5"/>
<dbReference type="PROSITE" id="PS51257">
    <property type="entry name" value="PROKAR_LIPOPROTEIN"/>
    <property type="match status" value="1"/>
</dbReference>
<dbReference type="KEGG" id="mmes:MMSR116_18310"/>
<evidence type="ECO:0000259" key="1">
    <source>
        <dbReference type="Pfam" id="PF02796"/>
    </source>
</evidence>
<dbReference type="GO" id="GO:0003677">
    <property type="term" value="F:DNA binding"/>
    <property type="evidence" value="ECO:0007669"/>
    <property type="project" value="InterPro"/>
</dbReference>
<dbReference type="Pfam" id="PF02796">
    <property type="entry name" value="HTH_7"/>
    <property type="match status" value="1"/>
</dbReference>
<organism evidence="2 3">
    <name type="scientific">Methylobacterium mesophilicum SR1.6/6</name>
    <dbReference type="NCBI Taxonomy" id="908290"/>
    <lineage>
        <taxon>Bacteria</taxon>
        <taxon>Pseudomonadati</taxon>
        <taxon>Pseudomonadota</taxon>
        <taxon>Alphaproteobacteria</taxon>
        <taxon>Hyphomicrobiales</taxon>
        <taxon>Methylobacteriaceae</taxon>
        <taxon>Methylobacterium</taxon>
    </lineage>
</organism>
<gene>
    <name evidence="2" type="ORF">MMSR116_18310</name>
</gene>
<reference evidence="2 3" key="2">
    <citation type="journal article" date="2013" name="Genome Announc.">
        <title>Draft Genome Sequence of Methylobacterium mesophilicum Strain SR1.6/6, Isolated from Citrus sinensis.</title>
        <authorList>
            <person name="Marinho Almeida D."/>
            <person name="Dini-Andreote F."/>
            <person name="Camargo Neves A.A."/>
            <person name="Juca Ramos R.T."/>
            <person name="Andreote F.D."/>
            <person name="Carneiro A.R."/>
            <person name="Oliveira de Souza Lima A."/>
            <person name="Caracciolo Gomes de Sa P.H."/>
            <person name="Ribeiro Barbosa M.S."/>
            <person name="Araujo W.L."/>
            <person name="Silva A."/>
        </authorList>
    </citation>
    <scope>NUCLEOTIDE SEQUENCE [LARGE SCALE GENOMIC DNA]</scope>
    <source>
        <strain evidence="2 3">SR1.6/6</strain>
    </source>
</reference>
<dbReference type="Proteomes" id="UP000012488">
    <property type="component" value="Chromosome"/>
</dbReference>
<protein>
    <submittedName>
        <fullName evidence="2">Helix-turn-helix domain-containing protein</fullName>
    </submittedName>
</protein>
<sequence length="43" mass="4667">MAAMLRAKQTWTQIIAATGCSRSTLKRIADQLKAESVMEGQAT</sequence>
<dbReference type="EMBL" id="CP043538">
    <property type="protein sequence ID" value="QGY03624.1"/>
    <property type="molecule type" value="Genomic_DNA"/>
</dbReference>
<evidence type="ECO:0000313" key="3">
    <source>
        <dbReference type="Proteomes" id="UP000012488"/>
    </source>
</evidence>
<accession>A0A6B9FRJ5</accession>
<evidence type="ECO:0000313" key="2">
    <source>
        <dbReference type="EMBL" id="QGY03624.1"/>
    </source>
</evidence>
<dbReference type="GO" id="GO:0000150">
    <property type="term" value="F:DNA strand exchange activity"/>
    <property type="evidence" value="ECO:0007669"/>
    <property type="project" value="InterPro"/>
</dbReference>
<dbReference type="InterPro" id="IPR006120">
    <property type="entry name" value="Resolvase_HTH_dom"/>
</dbReference>
<name>A0A6B9FRJ5_9HYPH</name>